<dbReference type="RefSeq" id="WP_140698713.1">
    <property type="nucleotide sequence ID" value="NZ_RCZG01000019.1"/>
</dbReference>
<dbReference type="PANTHER" id="PTHR43546">
    <property type="entry name" value="UPF0173 METAL-DEPENDENT HYDROLASE MJ1163-RELATED"/>
    <property type="match status" value="1"/>
</dbReference>
<dbReference type="EMBL" id="RCZG01000019">
    <property type="protein sequence ID" value="TPG28124.1"/>
    <property type="molecule type" value="Genomic_DNA"/>
</dbReference>
<evidence type="ECO:0000313" key="2">
    <source>
        <dbReference type="EMBL" id="TPG28124.1"/>
    </source>
</evidence>
<name>A0A502DSS0_9MYCO</name>
<feature type="domain" description="Metallo-beta-lactamase" evidence="1">
    <location>
        <begin position="55"/>
        <end position="257"/>
    </location>
</feature>
<organism evidence="2 3">
    <name type="scientific">Mycolicibacterium hodleri</name>
    <dbReference type="NCBI Taxonomy" id="49897"/>
    <lineage>
        <taxon>Bacteria</taxon>
        <taxon>Bacillati</taxon>
        <taxon>Actinomycetota</taxon>
        <taxon>Actinomycetes</taxon>
        <taxon>Mycobacteriales</taxon>
        <taxon>Mycobacteriaceae</taxon>
        <taxon>Mycolicibacterium</taxon>
    </lineage>
</organism>
<proteinExistence type="predicted"/>
<protein>
    <submittedName>
        <fullName evidence="2">MBL fold metallo-hydrolase</fullName>
    </submittedName>
</protein>
<accession>A0A502DSS0</accession>
<dbReference type="OrthoDB" id="3204284at2"/>
<comment type="caution">
    <text evidence="2">The sequence shown here is derived from an EMBL/GenBank/DDBJ whole genome shotgun (WGS) entry which is preliminary data.</text>
</comment>
<evidence type="ECO:0000259" key="1">
    <source>
        <dbReference type="Pfam" id="PF12706"/>
    </source>
</evidence>
<keyword evidence="2" id="KW-0378">Hydrolase</keyword>
<dbReference type="Proteomes" id="UP000320095">
    <property type="component" value="Unassembled WGS sequence"/>
</dbReference>
<dbReference type="SUPFAM" id="SSF56281">
    <property type="entry name" value="Metallo-hydrolase/oxidoreductase"/>
    <property type="match status" value="1"/>
</dbReference>
<sequence length="298" mass="32620">MSTTPAIDSTASVNEDRGTNAVLTLPAGPESDYDTGEVYFIGNATTLIRFAGFTILTDPAFLHKGGHADLGHGIYARREVDPACQVADLPPLDLIVLSHYHGDHFDDVAARELDKNVPIISTSHAIEQLHQLGFDNGHALGTWQTQTIRKGNARLEVTAMPAEHIDIAELADMLMPVNGTILDFYRAERRLFRLYITGDTMLHERLHDIPVRYPGIDLGLIHAGGTTLFVTVVTMTGAQAVRCVEITKPRTAIPIHYNDYSVFMSGLDDFQAAAETSTADTAFHYLAHGDTYTFTPDA</sequence>
<dbReference type="Pfam" id="PF12706">
    <property type="entry name" value="Lactamase_B_2"/>
    <property type="match status" value="1"/>
</dbReference>
<dbReference type="AlphaFoldDB" id="A0A502DSS0"/>
<dbReference type="Gene3D" id="3.60.15.10">
    <property type="entry name" value="Ribonuclease Z/Hydroxyacylglutathione hydrolase-like"/>
    <property type="match status" value="1"/>
</dbReference>
<dbReference type="InterPro" id="IPR036866">
    <property type="entry name" value="RibonucZ/Hydroxyglut_hydro"/>
</dbReference>
<keyword evidence="3" id="KW-1185">Reference proteome</keyword>
<dbReference type="InterPro" id="IPR001279">
    <property type="entry name" value="Metallo-B-lactamas"/>
</dbReference>
<gene>
    <name evidence="2" type="ORF">EAH80_27705</name>
</gene>
<reference evidence="2 3" key="1">
    <citation type="journal article" date="2019" name="Environ. Microbiol.">
        <title>Species interactions and distinct microbial communities in high Arctic permafrost affected cryosols are associated with the CH4 and CO2 gas fluxes.</title>
        <authorList>
            <person name="Altshuler I."/>
            <person name="Hamel J."/>
            <person name="Turney S."/>
            <person name="Magnuson E."/>
            <person name="Levesque R."/>
            <person name="Greer C."/>
            <person name="Whyte L.G."/>
        </authorList>
    </citation>
    <scope>NUCLEOTIDE SEQUENCE [LARGE SCALE GENOMIC DNA]</scope>
    <source>
        <strain evidence="2 3">S5.20</strain>
    </source>
</reference>
<dbReference type="PANTHER" id="PTHR43546:SF7">
    <property type="entry name" value="METALLO-BETA-LACTAMASE DOMAIN-CONTAINING PROTEIN"/>
    <property type="match status" value="1"/>
</dbReference>
<dbReference type="InterPro" id="IPR050114">
    <property type="entry name" value="UPF0173_UPF0282_UlaG_hydrolase"/>
</dbReference>
<evidence type="ECO:0000313" key="3">
    <source>
        <dbReference type="Proteomes" id="UP000320095"/>
    </source>
</evidence>
<dbReference type="GO" id="GO:0016787">
    <property type="term" value="F:hydrolase activity"/>
    <property type="evidence" value="ECO:0007669"/>
    <property type="project" value="UniProtKB-KW"/>
</dbReference>